<accession>A0A4R6T0Y6</accession>
<dbReference type="Proteomes" id="UP000295620">
    <property type="component" value="Unassembled WGS sequence"/>
</dbReference>
<keyword evidence="2" id="KW-1185">Reference proteome</keyword>
<evidence type="ECO:0000313" key="1">
    <source>
        <dbReference type="EMBL" id="TDQ11709.1"/>
    </source>
</evidence>
<name>A0A4R6T0Y6_9SPHI</name>
<sequence length="34" mass="3890">MNGLIQFLTKIQIFNLLTITKAELKSPIKEEGEK</sequence>
<gene>
    <name evidence="1" type="ORF">ATK78_0834</name>
</gene>
<proteinExistence type="predicted"/>
<evidence type="ECO:0000313" key="2">
    <source>
        <dbReference type="Proteomes" id="UP000295620"/>
    </source>
</evidence>
<dbReference type="AlphaFoldDB" id="A0A4R6T0Y6"/>
<organism evidence="1 2">
    <name type="scientific">Pedobacter metabolipauper</name>
    <dbReference type="NCBI Taxonomy" id="425513"/>
    <lineage>
        <taxon>Bacteria</taxon>
        <taxon>Pseudomonadati</taxon>
        <taxon>Bacteroidota</taxon>
        <taxon>Sphingobacteriia</taxon>
        <taxon>Sphingobacteriales</taxon>
        <taxon>Sphingobacteriaceae</taxon>
        <taxon>Pedobacter</taxon>
    </lineage>
</organism>
<reference evidence="1 2" key="1">
    <citation type="submission" date="2019-03" db="EMBL/GenBank/DDBJ databases">
        <title>Genomic Encyclopedia of Archaeal and Bacterial Type Strains, Phase II (KMG-II): from individual species to whole genera.</title>
        <authorList>
            <person name="Goeker M."/>
        </authorList>
    </citation>
    <scope>NUCLEOTIDE SEQUENCE [LARGE SCALE GENOMIC DNA]</scope>
    <source>
        <strain evidence="1 2">DSM 19035</strain>
    </source>
</reference>
<comment type="caution">
    <text evidence="1">The sequence shown here is derived from an EMBL/GenBank/DDBJ whole genome shotgun (WGS) entry which is preliminary data.</text>
</comment>
<protein>
    <submittedName>
        <fullName evidence="1">Uncharacterized protein</fullName>
    </submittedName>
</protein>
<dbReference type="EMBL" id="SNYC01000003">
    <property type="protein sequence ID" value="TDQ11709.1"/>
    <property type="molecule type" value="Genomic_DNA"/>
</dbReference>